<dbReference type="EMBL" id="OX465084">
    <property type="protein sequence ID" value="CAI9297217.1"/>
    <property type="molecule type" value="Genomic_DNA"/>
</dbReference>
<gene>
    <name evidence="2" type="ORF">LSALG_LOCUS36044</name>
</gene>
<evidence type="ECO:0000313" key="2">
    <source>
        <dbReference type="EMBL" id="CAI9297217.1"/>
    </source>
</evidence>
<protein>
    <submittedName>
        <fullName evidence="2">Uncharacterized protein</fullName>
    </submittedName>
</protein>
<name>A0AA35ZT45_LACSI</name>
<accession>A0AA35ZT45</accession>
<evidence type="ECO:0000256" key="1">
    <source>
        <dbReference type="SAM" id="MobiDB-lite"/>
    </source>
</evidence>
<reference evidence="2" key="1">
    <citation type="submission" date="2023-04" db="EMBL/GenBank/DDBJ databases">
        <authorList>
            <person name="Vijverberg K."/>
            <person name="Xiong W."/>
            <person name="Schranz E."/>
        </authorList>
    </citation>
    <scope>NUCLEOTIDE SEQUENCE</scope>
</reference>
<proteinExistence type="predicted"/>
<keyword evidence="3" id="KW-1185">Reference proteome</keyword>
<feature type="region of interest" description="Disordered" evidence="1">
    <location>
        <begin position="17"/>
        <end position="38"/>
    </location>
</feature>
<dbReference type="AlphaFoldDB" id="A0AA35ZT45"/>
<evidence type="ECO:0000313" key="3">
    <source>
        <dbReference type="Proteomes" id="UP001177003"/>
    </source>
</evidence>
<organism evidence="2 3">
    <name type="scientific">Lactuca saligna</name>
    <name type="common">Willowleaf lettuce</name>
    <dbReference type="NCBI Taxonomy" id="75948"/>
    <lineage>
        <taxon>Eukaryota</taxon>
        <taxon>Viridiplantae</taxon>
        <taxon>Streptophyta</taxon>
        <taxon>Embryophyta</taxon>
        <taxon>Tracheophyta</taxon>
        <taxon>Spermatophyta</taxon>
        <taxon>Magnoliopsida</taxon>
        <taxon>eudicotyledons</taxon>
        <taxon>Gunneridae</taxon>
        <taxon>Pentapetalae</taxon>
        <taxon>asterids</taxon>
        <taxon>campanulids</taxon>
        <taxon>Asterales</taxon>
        <taxon>Asteraceae</taxon>
        <taxon>Cichorioideae</taxon>
        <taxon>Cichorieae</taxon>
        <taxon>Lactucinae</taxon>
        <taxon>Lactuca</taxon>
    </lineage>
</organism>
<dbReference type="Proteomes" id="UP001177003">
    <property type="component" value="Chromosome 8"/>
</dbReference>
<sequence length="149" mass="16775">MFFSTLNLLSIFHRSSQNQQGVTTPRPPPSPPTVTATFSSSPPPWLPCIIGCYVWVNDSTLLVCTIPTSRVKPPKKLNMFYLLRFIDPSFLLSYVEDFPKRLICGTLLMETQDGGDAKGEVSPRDIVYTQAAEGEKDPNIFHMLYLRYG</sequence>